<organism evidence="1 2">
    <name type="scientific">Rhododendron griersonianum</name>
    <dbReference type="NCBI Taxonomy" id="479676"/>
    <lineage>
        <taxon>Eukaryota</taxon>
        <taxon>Viridiplantae</taxon>
        <taxon>Streptophyta</taxon>
        <taxon>Embryophyta</taxon>
        <taxon>Tracheophyta</taxon>
        <taxon>Spermatophyta</taxon>
        <taxon>Magnoliopsida</taxon>
        <taxon>eudicotyledons</taxon>
        <taxon>Gunneridae</taxon>
        <taxon>Pentapetalae</taxon>
        <taxon>asterids</taxon>
        <taxon>Ericales</taxon>
        <taxon>Ericaceae</taxon>
        <taxon>Ericoideae</taxon>
        <taxon>Rhodoreae</taxon>
        <taxon>Rhododendron</taxon>
    </lineage>
</organism>
<sequence length="93" mass="10196">MVMQMVEEDKNEIGLPSVNYLFPYPICALKKLLAVAGAPYDTLQEFIGIRDSYGLGSLQDFGVKCREVPLAEDGGLDWNVLKGAVTACRGWQA</sequence>
<dbReference type="EMBL" id="JACTNZ010000011">
    <property type="protein sequence ID" value="KAG5523814.1"/>
    <property type="molecule type" value="Genomic_DNA"/>
</dbReference>
<reference evidence="1" key="1">
    <citation type="submission" date="2020-08" db="EMBL/GenBank/DDBJ databases">
        <title>Plant Genome Project.</title>
        <authorList>
            <person name="Zhang R.-G."/>
        </authorList>
    </citation>
    <scope>NUCLEOTIDE SEQUENCE</scope>
    <source>
        <strain evidence="1">WSP0</strain>
        <tissue evidence="1">Leaf</tissue>
    </source>
</reference>
<comment type="caution">
    <text evidence="1">The sequence shown here is derived from an EMBL/GenBank/DDBJ whole genome shotgun (WGS) entry which is preliminary data.</text>
</comment>
<dbReference type="PANTHER" id="PTHR46658">
    <property type="entry name" value="CYS OR MET METABOLISM PYRIDOXAL-PHOSPHATE-DEPENDENT ENZYME"/>
    <property type="match status" value="1"/>
</dbReference>
<dbReference type="InterPro" id="IPR015421">
    <property type="entry name" value="PyrdxlP-dep_Trfase_major"/>
</dbReference>
<dbReference type="PANTHER" id="PTHR46658:SF1">
    <property type="entry name" value="CYS OR MET METABOLISM PYRIDOXAL-PHOSPHATE-DEPENDENT ENZYME"/>
    <property type="match status" value="1"/>
</dbReference>
<proteinExistence type="predicted"/>
<gene>
    <name evidence="1" type="ORF">RHGRI_030716</name>
</gene>
<dbReference type="AlphaFoldDB" id="A0AAV6I9Q6"/>
<dbReference type="Gene3D" id="3.40.640.10">
    <property type="entry name" value="Type I PLP-dependent aspartate aminotransferase-like (Major domain)"/>
    <property type="match status" value="1"/>
</dbReference>
<dbReference type="Proteomes" id="UP000823749">
    <property type="component" value="Chromosome 11"/>
</dbReference>
<evidence type="ECO:0000313" key="1">
    <source>
        <dbReference type="EMBL" id="KAG5523814.1"/>
    </source>
</evidence>
<evidence type="ECO:0000313" key="2">
    <source>
        <dbReference type="Proteomes" id="UP000823749"/>
    </source>
</evidence>
<name>A0AAV6I9Q6_9ERIC</name>
<protein>
    <submittedName>
        <fullName evidence="1">Uncharacterized protein</fullName>
    </submittedName>
</protein>
<dbReference type="InterPro" id="IPR009651">
    <property type="entry name" value="Met_g_lyase_put"/>
</dbReference>
<dbReference type="Pfam" id="PF06838">
    <property type="entry name" value="Met_gamma_lyase"/>
    <property type="match status" value="1"/>
</dbReference>
<keyword evidence="2" id="KW-1185">Reference proteome</keyword>
<accession>A0AAV6I9Q6</accession>